<evidence type="ECO:0000313" key="12">
    <source>
        <dbReference type="Proteomes" id="UP000602510"/>
    </source>
</evidence>
<evidence type="ECO:0000256" key="1">
    <source>
        <dbReference type="ARBA" id="ARBA00001946"/>
    </source>
</evidence>
<proteinExistence type="inferred from homology"/>
<dbReference type="AlphaFoldDB" id="A0A833VVE7"/>
<dbReference type="InterPro" id="IPR037056">
    <property type="entry name" value="RNase_H1_N_sf"/>
</dbReference>
<dbReference type="Proteomes" id="UP000704712">
    <property type="component" value="Unassembled WGS sequence"/>
</dbReference>
<dbReference type="EMBL" id="JAACNO010002742">
    <property type="protein sequence ID" value="KAF4131266.1"/>
    <property type="molecule type" value="Genomic_DNA"/>
</dbReference>
<comment type="cofactor">
    <cofactor evidence="1">
        <name>Mg(2+)</name>
        <dbReference type="ChEBI" id="CHEBI:18420"/>
    </cofactor>
</comment>
<evidence type="ECO:0000256" key="4">
    <source>
        <dbReference type="ARBA" id="ARBA00022722"/>
    </source>
</evidence>
<evidence type="ECO:0000256" key="3">
    <source>
        <dbReference type="ARBA" id="ARBA00012180"/>
    </source>
</evidence>
<evidence type="ECO:0000259" key="9">
    <source>
        <dbReference type="Pfam" id="PF01693"/>
    </source>
</evidence>
<feature type="domain" description="Ribonuclease H1 N-terminal" evidence="9">
    <location>
        <begin position="71"/>
        <end position="104"/>
    </location>
</feature>
<protein>
    <recommendedName>
        <fullName evidence="3">ribonuclease H</fullName>
        <ecNumber evidence="3">3.1.26.4</ecNumber>
    </recommendedName>
</protein>
<dbReference type="GO" id="GO:0046872">
    <property type="term" value="F:metal ion binding"/>
    <property type="evidence" value="ECO:0007669"/>
    <property type="project" value="UniProtKB-KW"/>
</dbReference>
<keyword evidence="8" id="KW-0460">Magnesium</keyword>
<keyword evidence="6" id="KW-0255">Endonuclease</keyword>
<dbReference type="Pfam" id="PF01693">
    <property type="entry name" value="Cauli_VI"/>
    <property type="match status" value="2"/>
</dbReference>
<name>A0A833VVE7_PHYIN</name>
<reference evidence="10" key="1">
    <citation type="submission" date="2020-04" db="EMBL/GenBank/DDBJ databases">
        <title>Hybrid Assembly of Korean Phytophthora infestans isolates.</title>
        <authorList>
            <person name="Prokchorchik M."/>
            <person name="Lee Y."/>
            <person name="Seo J."/>
            <person name="Cho J.-H."/>
            <person name="Park Y.-E."/>
            <person name="Jang D.-C."/>
            <person name="Im J.-S."/>
            <person name="Choi J.-G."/>
            <person name="Park H.-J."/>
            <person name="Lee G.-B."/>
            <person name="Lee Y.-G."/>
            <person name="Hong S.-Y."/>
            <person name="Cho K."/>
            <person name="Sohn K.H."/>
        </authorList>
    </citation>
    <scope>NUCLEOTIDE SEQUENCE</scope>
    <source>
        <strain evidence="10">KR_1_A1</strain>
        <strain evidence="11">KR_2_A2</strain>
    </source>
</reference>
<comment type="caution">
    <text evidence="10">The sequence shown here is derived from an EMBL/GenBank/DDBJ whole genome shotgun (WGS) entry which is preliminary data.</text>
</comment>
<comment type="similarity">
    <text evidence="2">Belongs to the RNase H family.</text>
</comment>
<evidence type="ECO:0000313" key="11">
    <source>
        <dbReference type="EMBL" id="KAF4131266.1"/>
    </source>
</evidence>
<dbReference type="GO" id="GO:0004523">
    <property type="term" value="F:RNA-DNA hybrid ribonuclease activity"/>
    <property type="evidence" value="ECO:0007669"/>
    <property type="project" value="UniProtKB-EC"/>
</dbReference>
<keyword evidence="12" id="KW-1185">Reference proteome</keyword>
<dbReference type="SUPFAM" id="SSF55658">
    <property type="entry name" value="L9 N-domain-like"/>
    <property type="match status" value="2"/>
</dbReference>
<dbReference type="InterPro" id="IPR011320">
    <property type="entry name" value="RNase_H1_N"/>
</dbReference>
<feature type="domain" description="Ribonuclease H1 N-terminal" evidence="9">
    <location>
        <begin position="9"/>
        <end position="51"/>
    </location>
</feature>
<dbReference type="EC" id="3.1.26.4" evidence="3"/>
<dbReference type="EMBL" id="WSZM01000692">
    <property type="protein sequence ID" value="KAF4030379.1"/>
    <property type="molecule type" value="Genomic_DNA"/>
</dbReference>
<gene>
    <name evidence="10" type="ORF">GN244_ATG17872</name>
    <name evidence="11" type="ORF">GN958_ATG19521</name>
</gene>
<accession>A0A833VVE7</accession>
<keyword evidence="7" id="KW-0378">Hydrolase</keyword>
<dbReference type="InterPro" id="IPR009027">
    <property type="entry name" value="Ribosomal_bL9/RNase_H1_N"/>
</dbReference>
<keyword evidence="5" id="KW-0479">Metal-binding</keyword>
<evidence type="ECO:0000256" key="8">
    <source>
        <dbReference type="ARBA" id="ARBA00022842"/>
    </source>
</evidence>
<sequence length="112" mass="13174">MGYDDRTWYYAVAVGRRVGIFTDYQDAVDQVHGYPNFRMKKFQYYDEAQDFIDYFNEDCDSVEDEQNPIWYYAVVVGRCTGIYTDVDQALAQTHGYSNAKMTKFLPHLRCST</sequence>
<dbReference type="Proteomes" id="UP000602510">
    <property type="component" value="Unassembled WGS sequence"/>
</dbReference>
<keyword evidence="4" id="KW-0540">Nuclease</keyword>
<dbReference type="FunFam" id="3.40.970.10:FF:000001">
    <property type="entry name" value="Ribonuclease H1"/>
    <property type="match status" value="1"/>
</dbReference>
<evidence type="ECO:0000313" key="10">
    <source>
        <dbReference type="EMBL" id="KAF4030379.1"/>
    </source>
</evidence>
<organism evidence="10 12">
    <name type="scientific">Phytophthora infestans</name>
    <name type="common">Potato late blight agent</name>
    <name type="synonym">Botrytis infestans</name>
    <dbReference type="NCBI Taxonomy" id="4787"/>
    <lineage>
        <taxon>Eukaryota</taxon>
        <taxon>Sar</taxon>
        <taxon>Stramenopiles</taxon>
        <taxon>Oomycota</taxon>
        <taxon>Peronosporomycetes</taxon>
        <taxon>Peronosporales</taxon>
        <taxon>Peronosporaceae</taxon>
        <taxon>Phytophthora</taxon>
    </lineage>
</organism>
<dbReference type="Gene3D" id="3.40.970.10">
    <property type="entry name" value="Ribonuclease H1, N-terminal domain"/>
    <property type="match status" value="2"/>
</dbReference>
<evidence type="ECO:0000256" key="2">
    <source>
        <dbReference type="ARBA" id="ARBA00005300"/>
    </source>
</evidence>
<evidence type="ECO:0000256" key="7">
    <source>
        <dbReference type="ARBA" id="ARBA00022801"/>
    </source>
</evidence>
<evidence type="ECO:0000256" key="5">
    <source>
        <dbReference type="ARBA" id="ARBA00022723"/>
    </source>
</evidence>
<evidence type="ECO:0000256" key="6">
    <source>
        <dbReference type="ARBA" id="ARBA00022759"/>
    </source>
</evidence>